<sequence>MSLKNTQTRYGSVARFFHWSIALSILTLIPLGIIADDMAFDTSELLARKAFLFQIHKTFGVLVFFLALARITWAITQPKPANLHPERKLESFMAELVHWLLYGSLVLVPLTGWIHHAATTGFAPILWPFGQDLPFVAKSESTAELFSILHKTFERVLVVSLFLHIAGAVKHHVIDKDVTLTRMLGRAEGGHPHKAKHNLAAPFAALAVWALALPAGMAFFHEPQAHATEAVPAVELTESQGNWEVTGGNLEISVTQFGSAVTGNFADWNAEINFTDDRSLPVMGSVDVEIAIASLTLGSVTDQAMGADFFDAAQFPVARFTGDIIPVLDGYAADGTLTLKGIEQPLRFNFDLSITDEGAEMASRFELMRLDFGIGASMQDESSLSFPVEVAVSLTATQN</sequence>
<evidence type="ECO:0000256" key="5">
    <source>
        <dbReference type="ARBA" id="ARBA00022617"/>
    </source>
</evidence>
<evidence type="ECO:0000256" key="8">
    <source>
        <dbReference type="ARBA" id="ARBA00022982"/>
    </source>
</evidence>
<keyword evidence="16" id="KW-1185">Reference proteome</keyword>
<feature type="transmembrane region" description="Helical" evidence="13">
    <location>
        <begin position="12"/>
        <end position="35"/>
    </location>
</feature>
<dbReference type="SMART" id="SM00867">
    <property type="entry name" value="YceI"/>
    <property type="match status" value="1"/>
</dbReference>
<evidence type="ECO:0000256" key="3">
    <source>
        <dbReference type="ARBA" id="ARBA00022448"/>
    </source>
</evidence>
<evidence type="ECO:0000256" key="6">
    <source>
        <dbReference type="ARBA" id="ARBA00022692"/>
    </source>
</evidence>
<evidence type="ECO:0000256" key="12">
    <source>
        <dbReference type="ARBA" id="ARBA00037975"/>
    </source>
</evidence>
<dbReference type="InterPro" id="IPR007372">
    <property type="entry name" value="Lipid/polyisoprenoid-bd_YceI"/>
</dbReference>
<dbReference type="EMBL" id="JADCKQ010000007">
    <property type="protein sequence ID" value="MBI1494077.1"/>
    <property type="molecule type" value="Genomic_DNA"/>
</dbReference>
<dbReference type="Pfam" id="PF04264">
    <property type="entry name" value="YceI"/>
    <property type="match status" value="1"/>
</dbReference>
<dbReference type="RefSeq" id="WP_228848873.1">
    <property type="nucleotide sequence ID" value="NZ_JADCKQ010000007.1"/>
</dbReference>
<proteinExistence type="inferred from homology"/>
<dbReference type="Proteomes" id="UP000640583">
    <property type="component" value="Unassembled WGS sequence"/>
</dbReference>
<evidence type="ECO:0000256" key="13">
    <source>
        <dbReference type="SAM" id="Phobius"/>
    </source>
</evidence>
<keyword evidence="8" id="KW-0249">Electron transport</keyword>
<keyword evidence="9 13" id="KW-1133">Transmembrane helix</keyword>
<feature type="transmembrane region" description="Helical" evidence="13">
    <location>
        <begin position="96"/>
        <end position="114"/>
    </location>
</feature>
<dbReference type="Gene3D" id="1.20.950.20">
    <property type="entry name" value="Transmembrane di-heme cytochromes, Chain C"/>
    <property type="match status" value="1"/>
</dbReference>
<evidence type="ECO:0000313" key="15">
    <source>
        <dbReference type="EMBL" id="MBI1494077.1"/>
    </source>
</evidence>
<dbReference type="InterPro" id="IPR052168">
    <property type="entry name" value="Cytochrome_b561_oxidase"/>
</dbReference>
<evidence type="ECO:0000256" key="2">
    <source>
        <dbReference type="ARBA" id="ARBA00004651"/>
    </source>
</evidence>
<dbReference type="GO" id="GO:0020037">
    <property type="term" value="F:heme binding"/>
    <property type="evidence" value="ECO:0007669"/>
    <property type="project" value="TreeGrafter"/>
</dbReference>
<dbReference type="InterPro" id="IPR011577">
    <property type="entry name" value="Cyt_b561_bac/Ni-Hgenase"/>
</dbReference>
<comment type="similarity">
    <text evidence="12">Belongs to the cytochrome b561 family.</text>
</comment>
<keyword evidence="6 13" id="KW-0812">Transmembrane</keyword>
<feature type="domain" description="Lipid/polyisoprenoid-binding YceI-like" evidence="14">
    <location>
        <begin position="242"/>
        <end position="397"/>
    </location>
</feature>
<evidence type="ECO:0000259" key="14">
    <source>
        <dbReference type="SMART" id="SM00867"/>
    </source>
</evidence>
<reference evidence="15" key="1">
    <citation type="submission" date="2020-10" db="EMBL/GenBank/DDBJ databases">
        <title>Paenihalocynthiibacter styelae gen. nov., sp. nov., isolated from stalked sea squirt Styela clava.</title>
        <authorList>
            <person name="Kim Y.-O."/>
            <person name="Yoon J.-H."/>
        </authorList>
    </citation>
    <scope>NUCLEOTIDE SEQUENCE</scope>
    <source>
        <strain evidence="15">MYP1-1</strain>
    </source>
</reference>
<keyword evidence="5" id="KW-0349">Heme</keyword>
<dbReference type="AlphaFoldDB" id="A0A8J7LWA4"/>
<dbReference type="Pfam" id="PF01292">
    <property type="entry name" value="Ni_hydr_CYTB"/>
    <property type="match status" value="1"/>
</dbReference>
<organism evidence="15 16">
    <name type="scientific">Halocynthiibacter styelae</name>
    <dbReference type="NCBI Taxonomy" id="2761955"/>
    <lineage>
        <taxon>Bacteria</taxon>
        <taxon>Pseudomonadati</taxon>
        <taxon>Pseudomonadota</taxon>
        <taxon>Alphaproteobacteria</taxon>
        <taxon>Rhodobacterales</taxon>
        <taxon>Paracoccaceae</taxon>
        <taxon>Halocynthiibacter</taxon>
    </lineage>
</organism>
<evidence type="ECO:0000256" key="9">
    <source>
        <dbReference type="ARBA" id="ARBA00022989"/>
    </source>
</evidence>
<evidence type="ECO:0000313" key="16">
    <source>
        <dbReference type="Proteomes" id="UP000640583"/>
    </source>
</evidence>
<dbReference type="InterPro" id="IPR016174">
    <property type="entry name" value="Di-haem_cyt_TM"/>
</dbReference>
<evidence type="ECO:0000256" key="11">
    <source>
        <dbReference type="ARBA" id="ARBA00023136"/>
    </source>
</evidence>
<dbReference type="SUPFAM" id="SSF101874">
    <property type="entry name" value="YceI-like"/>
    <property type="match status" value="1"/>
</dbReference>
<keyword evidence="3" id="KW-0813">Transport</keyword>
<dbReference type="GO" id="GO:0046872">
    <property type="term" value="F:metal ion binding"/>
    <property type="evidence" value="ECO:0007669"/>
    <property type="project" value="UniProtKB-KW"/>
</dbReference>
<dbReference type="GO" id="GO:0005886">
    <property type="term" value="C:plasma membrane"/>
    <property type="evidence" value="ECO:0007669"/>
    <property type="project" value="UniProtKB-SubCell"/>
</dbReference>
<gene>
    <name evidence="15" type="ORF">H1D41_10555</name>
</gene>
<dbReference type="PANTHER" id="PTHR30529:SF1">
    <property type="entry name" value="CYTOCHROME B561 HOMOLOG 2"/>
    <property type="match status" value="1"/>
</dbReference>
<comment type="cofactor">
    <cofactor evidence="1">
        <name>heme b</name>
        <dbReference type="ChEBI" id="CHEBI:60344"/>
    </cofactor>
</comment>
<comment type="caution">
    <text evidence="15">The sequence shown here is derived from an EMBL/GenBank/DDBJ whole genome shotgun (WGS) entry which is preliminary data.</text>
</comment>
<keyword evidence="4" id="KW-1003">Cell membrane</keyword>
<dbReference type="SUPFAM" id="SSF81342">
    <property type="entry name" value="Transmembrane di-heme cytochromes"/>
    <property type="match status" value="1"/>
</dbReference>
<accession>A0A8J7LWA4</accession>
<protein>
    <submittedName>
        <fullName evidence="15">Cytochrome b/b6 domain-containing protein</fullName>
    </submittedName>
</protein>
<dbReference type="GO" id="GO:0022904">
    <property type="term" value="P:respiratory electron transport chain"/>
    <property type="evidence" value="ECO:0007669"/>
    <property type="project" value="InterPro"/>
</dbReference>
<keyword evidence="11 13" id="KW-0472">Membrane</keyword>
<evidence type="ECO:0000256" key="7">
    <source>
        <dbReference type="ARBA" id="ARBA00022723"/>
    </source>
</evidence>
<dbReference type="InterPro" id="IPR036761">
    <property type="entry name" value="TTHA0802/YceI-like_sf"/>
</dbReference>
<feature type="transmembrane region" description="Helical" evidence="13">
    <location>
        <begin position="55"/>
        <end position="75"/>
    </location>
</feature>
<keyword evidence="10" id="KW-0408">Iron</keyword>
<dbReference type="Gene3D" id="2.40.128.110">
    <property type="entry name" value="Lipid/polyisoprenoid-binding, YceI-like"/>
    <property type="match status" value="1"/>
</dbReference>
<evidence type="ECO:0000256" key="4">
    <source>
        <dbReference type="ARBA" id="ARBA00022475"/>
    </source>
</evidence>
<keyword evidence="7" id="KW-0479">Metal-binding</keyword>
<dbReference type="PANTHER" id="PTHR30529">
    <property type="entry name" value="CYTOCHROME B561"/>
    <property type="match status" value="1"/>
</dbReference>
<comment type="subcellular location">
    <subcellularLocation>
        <location evidence="2">Cell membrane</location>
        <topology evidence="2">Multi-pass membrane protein</topology>
    </subcellularLocation>
</comment>
<dbReference type="GO" id="GO:0009055">
    <property type="term" value="F:electron transfer activity"/>
    <property type="evidence" value="ECO:0007669"/>
    <property type="project" value="InterPro"/>
</dbReference>
<name>A0A8J7LWA4_9RHOB</name>
<evidence type="ECO:0000256" key="1">
    <source>
        <dbReference type="ARBA" id="ARBA00001970"/>
    </source>
</evidence>
<evidence type="ECO:0000256" key="10">
    <source>
        <dbReference type="ARBA" id="ARBA00023004"/>
    </source>
</evidence>